<evidence type="ECO:0000256" key="4">
    <source>
        <dbReference type="SAM" id="MobiDB-lite"/>
    </source>
</evidence>
<proteinExistence type="inferred from homology"/>
<dbReference type="GO" id="GO:0005886">
    <property type="term" value="C:plasma membrane"/>
    <property type="evidence" value="ECO:0007669"/>
    <property type="project" value="TreeGrafter"/>
</dbReference>
<sequence>MDGISDALLVPVIVVAVIVVLGLAFWARYKTVSPDEAMIVTGSFLGSRNVLTDDNGRKIKIVRGGGSFILPVFQRAEFLSLLSHKLDVSTPEVYTEQGVPVLADGVAIIKIGGAVEDIATAAEQFMGKPTEALKGEAQEVLEGHLRAILGSMTVEEVYRNRDRFAQEVQGVAAKDLKKMGLQIVSFTIKDVRDKQGYLDALGKPRIAAVKRDAEIAEAEALRDARIQKARAEEEGQKAELLRDTNIAEASKEKELKVAAFKKDQDMARAEADQAYHVQEARSKQSVVEEQMRVELVRKEREIDLEAKEILRREKQYDAEVKKKADADRYAVVQAAEAEKAKQITQADAMQYRIEAEARAQAEQKRLEGLAIADAERAKGTAEAEVIRLRGLAEAEAKQKLAEAFEKFGEAAVLDIIVKMLPELAGKVAEPIKSIDKLTVVDTGHGEGAARISNYVTQLMATAPEMLKSVSGLDLEKLVKGLTNRTSQQNSVANQPALVPAPPVDSNAKPEA</sequence>
<dbReference type="InterPro" id="IPR036013">
    <property type="entry name" value="Band_7/SPFH_dom_sf"/>
</dbReference>
<accession>A0A1G4S755</accession>
<dbReference type="InterPro" id="IPR001107">
    <property type="entry name" value="Band_7"/>
</dbReference>
<evidence type="ECO:0000313" key="8">
    <source>
        <dbReference type="Proteomes" id="UP000198601"/>
    </source>
</evidence>
<dbReference type="GO" id="GO:0002020">
    <property type="term" value="F:protease binding"/>
    <property type="evidence" value="ECO:0007669"/>
    <property type="project" value="TreeGrafter"/>
</dbReference>
<dbReference type="CDD" id="cd03399">
    <property type="entry name" value="SPFH_flotillin"/>
    <property type="match status" value="1"/>
</dbReference>
<evidence type="ECO:0000313" key="7">
    <source>
        <dbReference type="EMBL" id="SCW65082.1"/>
    </source>
</evidence>
<dbReference type="Pfam" id="PF15975">
    <property type="entry name" value="Flot"/>
    <property type="match status" value="1"/>
</dbReference>
<evidence type="ECO:0000256" key="3">
    <source>
        <dbReference type="ARBA" id="ARBA00023136"/>
    </source>
</evidence>
<evidence type="ECO:0000259" key="6">
    <source>
        <dbReference type="SMART" id="SM00244"/>
    </source>
</evidence>
<gene>
    <name evidence="7" type="ORF">SAMN04487970_102435</name>
</gene>
<dbReference type="STRING" id="624147.SAMN04487970_102435"/>
<protein>
    <submittedName>
        <fullName evidence="7">Flotillin</fullName>
    </submittedName>
</protein>
<dbReference type="EMBL" id="FMTT01000024">
    <property type="protein sequence ID" value="SCW65082.1"/>
    <property type="molecule type" value="Genomic_DNA"/>
</dbReference>
<dbReference type="Gene3D" id="3.30.479.30">
    <property type="entry name" value="Band 7 domain"/>
    <property type="match status" value="1"/>
</dbReference>
<evidence type="ECO:0000256" key="1">
    <source>
        <dbReference type="ARBA" id="ARBA00004370"/>
    </source>
</evidence>
<dbReference type="SMART" id="SM00244">
    <property type="entry name" value="PHB"/>
    <property type="match status" value="1"/>
</dbReference>
<keyword evidence="5" id="KW-1133">Transmembrane helix</keyword>
<keyword evidence="5" id="KW-0812">Transmembrane</keyword>
<dbReference type="SUPFAM" id="SSF117892">
    <property type="entry name" value="Band 7/SPFH domain"/>
    <property type="match status" value="1"/>
</dbReference>
<feature type="region of interest" description="Disordered" evidence="4">
    <location>
        <begin position="484"/>
        <end position="511"/>
    </location>
</feature>
<dbReference type="PANTHER" id="PTHR13806:SF46">
    <property type="entry name" value="FLOTILLIN-1-RELATED"/>
    <property type="match status" value="1"/>
</dbReference>
<dbReference type="InterPro" id="IPR027705">
    <property type="entry name" value="Flotillin_fam"/>
</dbReference>
<dbReference type="PANTHER" id="PTHR13806">
    <property type="entry name" value="FLOTILLIN-RELATED"/>
    <property type="match status" value="1"/>
</dbReference>
<keyword evidence="3 5" id="KW-0472">Membrane</keyword>
<dbReference type="Proteomes" id="UP000198601">
    <property type="component" value="Unassembled WGS sequence"/>
</dbReference>
<evidence type="ECO:0000256" key="5">
    <source>
        <dbReference type="SAM" id="Phobius"/>
    </source>
</evidence>
<comment type="subcellular location">
    <subcellularLocation>
        <location evidence="1">Membrane</location>
    </subcellularLocation>
</comment>
<dbReference type="AlphaFoldDB" id="A0A1G4S755"/>
<dbReference type="GO" id="GO:0072659">
    <property type="term" value="P:protein localization to plasma membrane"/>
    <property type="evidence" value="ECO:0007669"/>
    <property type="project" value="TreeGrafter"/>
</dbReference>
<dbReference type="OrthoDB" id="9786220at2"/>
<reference evidence="8" key="1">
    <citation type="submission" date="2016-10" db="EMBL/GenBank/DDBJ databases">
        <authorList>
            <person name="Varghese N."/>
            <person name="Submissions S."/>
        </authorList>
    </citation>
    <scope>NUCLEOTIDE SEQUENCE [LARGE SCALE GENOMIC DNA]</scope>
    <source>
        <strain evidence="8">CGMCC 1.8946</strain>
    </source>
</reference>
<keyword evidence="8" id="KW-1185">Reference proteome</keyword>
<feature type="compositionally biased region" description="Polar residues" evidence="4">
    <location>
        <begin position="484"/>
        <end position="493"/>
    </location>
</feature>
<organism evidence="7 8">
    <name type="scientific">Paenibacillus tianmuensis</name>
    <dbReference type="NCBI Taxonomy" id="624147"/>
    <lineage>
        <taxon>Bacteria</taxon>
        <taxon>Bacillati</taxon>
        <taxon>Bacillota</taxon>
        <taxon>Bacilli</taxon>
        <taxon>Bacillales</taxon>
        <taxon>Paenibacillaceae</taxon>
        <taxon>Paenibacillus</taxon>
    </lineage>
</organism>
<feature type="domain" description="Band 7" evidence="6">
    <location>
        <begin position="27"/>
        <end position="205"/>
    </location>
</feature>
<feature type="transmembrane region" description="Helical" evidence="5">
    <location>
        <begin position="7"/>
        <end position="27"/>
    </location>
</feature>
<comment type="similarity">
    <text evidence="2">Belongs to the band 7/mec-2 family. Flotillin subfamily.</text>
</comment>
<name>A0A1G4S755_9BACL</name>
<dbReference type="InterPro" id="IPR031905">
    <property type="entry name" value="Flotillin_C"/>
</dbReference>
<dbReference type="RefSeq" id="WP_090673561.1">
    <property type="nucleotide sequence ID" value="NZ_FMTT01000024.1"/>
</dbReference>
<dbReference type="Pfam" id="PF01145">
    <property type="entry name" value="Band_7"/>
    <property type="match status" value="1"/>
</dbReference>
<evidence type="ECO:0000256" key="2">
    <source>
        <dbReference type="ARBA" id="ARBA00007161"/>
    </source>
</evidence>